<sequence length="63" mass="6753">MVADNPVVVIRGPAIHSPGKHPGNGRPYPLIGWLRSLHGYFAAFAPTNSVSSPSAFISRETRP</sequence>
<gene>
    <name evidence="1" type="ORF">BO88DRAFT_255777</name>
</gene>
<name>A0A319BY05_ASPVC</name>
<dbReference type="AlphaFoldDB" id="A0A319BY05"/>
<keyword evidence="2" id="KW-1185">Reference proteome</keyword>
<dbReference type="Proteomes" id="UP000248405">
    <property type="component" value="Unassembled WGS sequence"/>
</dbReference>
<evidence type="ECO:0000313" key="2">
    <source>
        <dbReference type="Proteomes" id="UP000248405"/>
    </source>
</evidence>
<dbReference type="EMBL" id="KZ821620">
    <property type="protein sequence ID" value="PYH70773.1"/>
    <property type="molecule type" value="Genomic_DNA"/>
</dbReference>
<evidence type="ECO:0000313" key="1">
    <source>
        <dbReference type="EMBL" id="PYH70773.1"/>
    </source>
</evidence>
<proteinExistence type="predicted"/>
<dbReference type="RefSeq" id="XP_025564567.1">
    <property type="nucleotide sequence ID" value="XM_025702246.1"/>
</dbReference>
<protein>
    <submittedName>
        <fullName evidence="1">Uncharacterized protein</fullName>
    </submittedName>
</protein>
<reference evidence="1" key="1">
    <citation type="submission" date="2016-12" db="EMBL/GenBank/DDBJ databases">
        <title>The genomes of Aspergillus section Nigri reveals drivers in fungal speciation.</title>
        <authorList>
            <consortium name="DOE Joint Genome Institute"/>
            <person name="Vesth T.C."/>
            <person name="Nybo J."/>
            <person name="Theobald S."/>
            <person name="Brandl J."/>
            <person name="Frisvad J.C."/>
            <person name="Nielsen K.F."/>
            <person name="Lyhne E.K."/>
            <person name="Kogle M.E."/>
            <person name="Kuo A."/>
            <person name="Riley R."/>
            <person name="Clum A."/>
            <person name="Nolan M."/>
            <person name="Lipzen A."/>
            <person name="Salamov A."/>
            <person name="Henrissat B."/>
            <person name="Wiebenga A."/>
            <person name="De Vries R.P."/>
            <person name="Grigoriev I.V."/>
            <person name="Mortensen U.H."/>
            <person name="Andersen M.R."/>
            <person name="Baker S.E."/>
        </authorList>
    </citation>
    <scope>NUCLEOTIDE SEQUENCE [LARGE SCALE GENOMIC DNA]</scope>
    <source>
        <strain evidence="1">CBS 113365</strain>
    </source>
</reference>
<accession>A0A319BY05</accession>
<organism evidence="1 2">
    <name type="scientific">Aspergillus vadensis (strain CBS 113365 / IMI 142717 / IBT 24658)</name>
    <dbReference type="NCBI Taxonomy" id="1448311"/>
    <lineage>
        <taxon>Eukaryota</taxon>
        <taxon>Fungi</taxon>
        <taxon>Dikarya</taxon>
        <taxon>Ascomycota</taxon>
        <taxon>Pezizomycotina</taxon>
        <taxon>Eurotiomycetes</taxon>
        <taxon>Eurotiomycetidae</taxon>
        <taxon>Eurotiales</taxon>
        <taxon>Aspergillaceae</taxon>
        <taxon>Aspergillus</taxon>
        <taxon>Aspergillus subgen. Circumdati</taxon>
    </lineage>
</organism>
<dbReference type="GeneID" id="37206838"/>